<name>A0ABN0C5X2_9ACTN</name>
<dbReference type="EMBL" id="ADZU01000019">
    <property type="protein sequence ID" value="EFS92672.1"/>
    <property type="molecule type" value="Genomic_DNA"/>
</dbReference>
<dbReference type="Proteomes" id="UP000003179">
    <property type="component" value="Unassembled WGS sequence"/>
</dbReference>
<protein>
    <submittedName>
        <fullName evidence="1">Uncharacterized protein</fullName>
    </submittedName>
</protein>
<reference evidence="1" key="1">
    <citation type="submission" date="2010-08" db="EMBL/GenBank/DDBJ databases">
        <authorList>
            <person name="Weinstock G."/>
            <person name="Sodergren E."/>
            <person name="Clifton S."/>
            <person name="Fulton L."/>
            <person name="Fulton B."/>
            <person name="Courtney L."/>
            <person name="Fronick C."/>
            <person name="Harrison M."/>
            <person name="Strong C."/>
            <person name="Farmer C."/>
            <person name="Delahaunty K."/>
            <person name="Markovic C."/>
            <person name="Hall O."/>
            <person name="Minx P."/>
            <person name="Tomlinson C."/>
            <person name="Mitreva M."/>
            <person name="Hou S."/>
            <person name="Chen J."/>
            <person name="Wollam A."/>
            <person name="Pepin K.H."/>
            <person name="Johnson M."/>
            <person name="Bhonagiri V."/>
            <person name="Zhang X."/>
            <person name="Suruliraj S."/>
            <person name="Warren W."/>
            <person name="Chinwalla A."/>
            <person name="Mardis E.R."/>
            <person name="Wilson R.K."/>
        </authorList>
    </citation>
    <scope>NUCLEOTIDE SEQUENCE [LARGE SCALE GENOMIC DNA]</scope>
    <source>
        <strain evidence="1">HL044PA1</strain>
    </source>
</reference>
<proteinExistence type="predicted"/>
<sequence>MYSRPLDARVRAHLVRHSEPTLSDHKNAGRQIRPAVHIYTSVKVRDEQV</sequence>
<gene>
    <name evidence="1" type="ORF">HMPREF9607_01203</name>
</gene>
<evidence type="ECO:0000313" key="1">
    <source>
        <dbReference type="EMBL" id="EFS92672.1"/>
    </source>
</evidence>
<organism evidence="1 2">
    <name type="scientific">Cutibacterium modestum HL044PA1</name>
    <dbReference type="NCBI Taxonomy" id="765109"/>
    <lineage>
        <taxon>Bacteria</taxon>
        <taxon>Bacillati</taxon>
        <taxon>Actinomycetota</taxon>
        <taxon>Actinomycetes</taxon>
        <taxon>Propionibacteriales</taxon>
        <taxon>Propionibacteriaceae</taxon>
        <taxon>Cutibacterium</taxon>
        <taxon>Cutibacterium modestum</taxon>
    </lineage>
</organism>
<comment type="caution">
    <text evidence="1">The sequence shown here is derived from an EMBL/GenBank/DDBJ whole genome shotgun (WGS) entry which is preliminary data.</text>
</comment>
<evidence type="ECO:0000313" key="2">
    <source>
        <dbReference type="Proteomes" id="UP000003179"/>
    </source>
</evidence>
<keyword evidence="2" id="KW-1185">Reference proteome</keyword>
<accession>A0ABN0C5X2</accession>